<name>A0A7I5E9S5_HAECO</name>
<dbReference type="GO" id="GO:0005576">
    <property type="term" value="C:extracellular region"/>
    <property type="evidence" value="ECO:0007669"/>
    <property type="project" value="UniProtKB-SubCell"/>
</dbReference>
<keyword evidence="4" id="KW-0964">Secreted</keyword>
<feature type="chain" id="PRO_5029903003" description="Fatty-acid and retinol-binding protein 1" evidence="8">
    <location>
        <begin position="18"/>
        <end position="182"/>
    </location>
</feature>
<organism evidence="9 10">
    <name type="scientific">Haemonchus contortus</name>
    <name type="common">Barber pole worm</name>
    <dbReference type="NCBI Taxonomy" id="6289"/>
    <lineage>
        <taxon>Eukaryota</taxon>
        <taxon>Metazoa</taxon>
        <taxon>Ecdysozoa</taxon>
        <taxon>Nematoda</taxon>
        <taxon>Chromadorea</taxon>
        <taxon>Rhabditida</taxon>
        <taxon>Rhabditina</taxon>
        <taxon>Rhabditomorpha</taxon>
        <taxon>Strongyloidea</taxon>
        <taxon>Trichostrongylidae</taxon>
        <taxon>Haemonchus</taxon>
    </lineage>
</organism>
<evidence type="ECO:0000256" key="1">
    <source>
        <dbReference type="ARBA" id="ARBA00004613"/>
    </source>
</evidence>
<keyword evidence="5 8" id="KW-0732">Signal</keyword>
<reference evidence="10" key="1">
    <citation type="submission" date="2020-12" db="UniProtKB">
        <authorList>
            <consortium name="WormBaseParasite"/>
        </authorList>
    </citation>
    <scope>IDENTIFICATION</scope>
    <source>
        <strain evidence="10">MHco3</strain>
    </source>
</reference>
<keyword evidence="9" id="KW-1185">Reference proteome</keyword>
<evidence type="ECO:0000256" key="2">
    <source>
        <dbReference type="ARBA" id="ARBA00006648"/>
    </source>
</evidence>
<dbReference type="AlphaFoldDB" id="A0A7I5E9S5"/>
<dbReference type="OrthoDB" id="5808308at2759"/>
<evidence type="ECO:0000256" key="5">
    <source>
        <dbReference type="ARBA" id="ARBA00022729"/>
    </source>
</evidence>
<evidence type="ECO:0000256" key="8">
    <source>
        <dbReference type="SAM" id="SignalP"/>
    </source>
</evidence>
<sequence>MFLEIVLGAVLLGLCSGDHAYKIDDIPATYKELLPKEAKNYLNSLSKTDKAAIMEIAKNFAKYRSEEEALAALKAKAPELGDRIEKYRQNIQTRIDALGPEAKKYANDVVAMAHKIHVSIADGKKLTPADLKNSLQEEVNRYNELSEQAKRELRMQFPIIHSFVKGEKMQNMIKKWLTSSRR</sequence>
<dbReference type="Gene3D" id="1.20.120.1100">
    <property type="match status" value="1"/>
</dbReference>
<accession>A0A7I5E9S5</accession>
<dbReference type="Proteomes" id="UP000025227">
    <property type="component" value="Unplaced"/>
</dbReference>
<comment type="subcellular location">
    <subcellularLocation>
        <location evidence="1">Secreted</location>
    </subcellularLocation>
</comment>
<evidence type="ECO:0000256" key="7">
    <source>
        <dbReference type="ARBA" id="ARBA00023121"/>
    </source>
</evidence>
<proteinExistence type="inferred from homology"/>
<comment type="similarity">
    <text evidence="2">Belongs to the fatty-acid and retinol-binding protein (FARBP) family.</text>
</comment>
<keyword evidence="7" id="KW-0446">Lipid-binding</keyword>
<evidence type="ECO:0000256" key="3">
    <source>
        <dbReference type="ARBA" id="ARBA00017453"/>
    </source>
</evidence>
<dbReference type="PANTHER" id="PTHR31418">
    <property type="entry name" value="FATTY-ACID AND RETINOL-BINDING PROTEIN 1"/>
    <property type="match status" value="1"/>
</dbReference>
<evidence type="ECO:0000256" key="4">
    <source>
        <dbReference type="ARBA" id="ARBA00022525"/>
    </source>
</evidence>
<dbReference type="OMA" id="KNFAKYR"/>
<dbReference type="Pfam" id="PF05823">
    <property type="entry name" value="Gp-FAR-1"/>
    <property type="match status" value="1"/>
</dbReference>
<dbReference type="InterPro" id="IPR008632">
    <property type="entry name" value="Gp-FAR-1"/>
</dbReference>
<feature type="signal peptide" evidence="8">
    <location>
        <begin position="1"/>
        <end position="17"/>
    </location>
</feature>
<dbReference type="GO" id="GO:0008289">
    <property type="term" value="F:lipid binding"/>
    <property type="evidence" value="ECO:0007669"/>
    <property type="project" value="UniProtKB-KW"/>
</dbReference>
<protein>
    <recommendedName>
        <fullName evidence="3">Fatty-acid and retinol-binding protein 1</fullName>
    </recommendedName>
</protein>
<evidence type="ECO:0000256" key="6">
    <source>
        <dbReference type="ARBA" id="ARBA00023054"/>
    </source>
</evidence>
<dbReference type="WBParaSite" id="HCON_00092770-00001">
    <property type="protein sequence ID" value="HCON_00092770-00001"/>
    <property type="gene ID" value="HCON_00092770"/>
</dbReference>
<evidence type="ECO:0000313" key="10">
    <source>
        <dbReference type="WBParaSite" id="HCON_00092770-00001"/>
    </source>
</evidence>
<keyword evidence="6" id="KW-0175">Coiled coil</keyword>
<evidence type="ECO:0000313" key="9">
    <source>
        <dbReference type="Proteomes" id="UP000025227"/>
    </source>
</evidence>
<dbReference type="PANTHER" id="PTHR31418:SF7">
    <property type="entry name" value="FATTY-ACID AND RETINOL-BINDING PROTEIN 1"/>
    <property type="match status" value="1"/>
</dbReference>